<dbReference type="InterPro" id="IPR037066">
    <property type="entry name" value="Plug_dom_sf"/>
</dbReference>
<evidence type="ECO:0000313" key="8">
    <source>
        <dbReference type="EMBL" id="SEQ89104.1"/>
    </source>
</evidence>
<keyword evidence="4" id="KW-0798">TonB box</keyword>
<name>A0A1H9JQJ1_9BACT</name>
<sequence>MHFFTAIRFCLFLLAGIGLSCSLSAQEAGVSGTVSNTEGETLIGATVKVIGSVIGDATDIDGHYHIEVPPGRIRLLVSYIGHENFDTTFRVLTTEREIEIDVVLSESFVDAPEAIVFGRRATGQAQALRNQQSSIVNQTIIHSELFNKYPDITMAETVSRMPGVSLIQDAGNNQIVQLQALPEQYTAVALNGQRLPTIQPEEDQSGSLDIIQSNLVDEVCVVRARTADMDGDAIAGLVDFHVRQPEEKFEVLLQAGGGSNFGFDGNPGQKTGITQLAGVLNSELSDEKVYALIAGSYLQQNRGTRQQLFEYGQPNQRGTELYSSRPADINRQTERAGVVGAVELRPSIYNRMRLSYSYNAVTEDVEHRQLFASNGRAGEGLAQRIGSSWQQRKILRLVALEVENNFPMTKLDYQLSFSESTDELNNRLRESFTANSPLLTNDELLGLTPNDQITDEAYTLMDRFQDEVALEETVAIGSMNITRYLTEARNSFLRIGARYRSKDRTYGAISLRENQGTGPTIPAGTFAPLTDRPIQSEIGELLDDNRQYDAKQRIAAGYAMYSANLSSRLSLSAGLRYEYLRVEARNAVDTILFDNNNLLPSLNVTYRIRRDRQIRFSYYDAIGRPNYASYRPLSSGAIPLISIDEFSVSNPEVATITSRNIDLAYERYGRRDGLISFGLFAKFLDNPTLTTSSAFFNGNGRPVYVSTVTNAEKASIAGFEMGLYQNLGFLKANSGLRYINVNGTYNFNAISVEYGGNIDDDLPLAQAPRQSANLSFVYNNPTTRLSVVVAGNYRGRVFDRLLDEEAIYLNGLFTLDLSADYELIKNISVYLRLNNLTDNSFEEWIGVPGEGDSLIRSTSQYGIWGVVGVRFRPGQ</sequence>
<dbReference type="InterPro" id="IPR036942">
    <property type="entry name" value="Beta-barrel_TonB_sf"/>
</dbReference>
<dbReference type="Pfam" id="PF00593">
    <property type="entry name" value="TonB_dep_Rec_b-barrel"/>
    <property type="match status" value="1"/>
</dbReference>
<dbReference type="PANTHER" id="PTHR40980:SF4">
    <property type="entry name" value="TONB-DEPENDENT RECEPTOR-LIKE BETA-BARREL DOMAIN-CONTAINING PROTEIN"/>
    <property type="match status" value="1"/>
</dbReference>
<keyword evidence="9" id="KW-1185">Reference proteome</keyword>
<dbReference type="Gene3D" id="2.60.40.1120">
    <property type="entry name" value="Carboxypeptidase-like, regulatory domain"/>
    <property type="match status" value="1"/>
</dbReference>
<dbReference type="InterPro" id="IPR008969">
    <property type="entry name" value="CarboxyPept-like_regulatory"/>
</dbReference>
<evidence type="ECO:0000313" key="9">
    <source>
        <dbReference type="Proteomes" id="UP000199021"/>
    </source>
</evidence>
<keyword evidence="5" id="KW-0732">Signal</keyword>
<accession>A0A1H9JQJ1</accession>
<feature type="chain" id="PRO_5011743727" evidence="5">
    <location>
        <begin position="26"/>
        <end position="875"/>
    </location>
</feature>
<dbReference type="OrthoDB" id="8727862at2"/>
<keyword evidence="8" id="KW-0675">Receptor</keyword>
<dbReference type="Pfam" id="PF13715">
    <property type="entry name" value="CarbopepD_reg_2"/>
    <property type="match status" value="1"/>
</dbReference>
<protein>
    <submittedName>
        <fullName evidence="8">TonB-dependent receptor</fullName>
    </submittedName>
</protein>
<reference evidence="9" key="1">
    <citation type="submission" date="2016-10" db="EMBL/GenBank/DDBJ databases">
        <authorList>
            <person name="Varghese N."/>
            <person name="Submissions S."/>
        </authorList>
    </citation>
    <scope>NUCLEOTIDE SEQUENCE [LARGE SCALE GENOMIC DNA]</scope>
    <source>
        <strain evidence="9">DSM 24740</strain>
    </source>
</reference>
<dbReference type="InterPro" id="IPR000531">
    <property type="entry name" value="Beta-barrel_TonB"/>
</dbReference>
<comment type="similarity">
    <text evidence="4">Belongs to the TonB-dependent receptor family.</text>
</comment>
<dbReference type="PANTHER" id="PTHR40980">
    <property type="entry name" value="PLUG DOMAIN-CONTAINING PROTEIN"/>
    <property type="match status" value="1"/>
</dbReference>
<evidence type="ECO:0000256" key="4">
    <source>
        <dbReference type="RuleBase" id="RU003357"/>
    </source>
</evidence>
<dbReference type="Proteomes" id="UP000199021">
    <property type="component" value="Unassembled WGS sequence"/>
</dbReference>
<dbReference type="SUPFAM" id="SSF56935">
    <property type="entry name" value="Porins"/>
    <property type="match status" value="1"/>
</dbReference>
<keyword evidence="2 4" id="KW-0472">Membrane</keyword>
<organism evidence="8 9">
    <name type="scientific">Neolewinella agarilytica</name>
    <dbReference type="NCBI Taxonomy" id="478744"/>
    <lineage>
        <taxon>Bacteria</taxon>
        <taxon>Pseudomonadati</taxon>
        <taxon>Bacteroidota</taxon>
        <taxon>Saprospiria</taxon>
        <taxon>Saprospirales</taxon>
        <taxon>Lewinellaceae</taxon>
        <taxon>Neolewinella</taxon>
    </lineage>
</organism>
<evidence type="ECO:0000256" key="1">
    <source>
        <dbReference type="ARBA" id="ARBA00004442"/>
    </source>
</evidence>
<evidence type="ECO:0000259" key="7">
    <source>
        <dbReference type="Pfam" id="PF07715"/>
    </source>
</evidence>
<evidence type="ECO:0000256" key="2">
    <source>
        <dbReference type="ARBA" id="ARBA00023136"/>
    </source>
</evidence>
<evidence type="ECO:0000259" key="6">
    <source>
        <dbReference type="Pfam" id="PF00593"/>
    </source>
</evidence>
<evidence type="ECO:0000256" key="3">
    <source>
        <dbReference type="ARBA" id="ARBA00023237"/>
    </source>
</evidence>
<dbReference type="RefSeq" id="WP_090170245.1">
    <property type="nucleotide sequence ID" value="NZ_FOFB01000018.1"/>
</dbReference>
<proteinExistence type="inferred from homology"/>
<dbReference type="STRING" id="478744.SAMN05444359_11826"/>
<evidence type="ECO:0000256" key="5">
    <source>
        <dbReference type="SAM" id="SignalP"/>
    </source>
</evidence>
<dbReference type="InterPro" id="IPR012910">
    <property type="entry name" value="Plug_dom"/>
</dbReference>
<dbReference type="GO" id="GO:0009279">
    <property type="term" value="C:cell outer membrane"/>
    <property type="evidence" value="ECO:0007669"/>
    <property type="project" value="UniProtKB-SubCell"/>
</dbReference>
<keyword evidence="3" id="KW-0998">Cell outer membrane</keyword>
<dbReference type="EMBL" id="FOFB01000018">
    <property type="protein sequence ID" value="SEQ89104.1"/>
    <property type="molecule type" value="Genomic_DNA"/>
</dbReference>
<dbReference type="InParanoid" id="A0A1H9JQJ1"/>
<dbReference type="Gene3D" id="2.40.170.20">
    <property type="entry name" value="TonB-dependent receptor, beta-barrel domain"/>
    <property type="match status" value="1"/>
</dbReference>
<comment type="subcellular location">
    <subcellularLocation>
        <location evidence="1 4">Cell outer membrane</location>
    </subcellularLocation>
</comment>
<feature type="domain" description="TonB-dependent receptor-like beta-barrel" evidence="6">
    <location>
        <begin position="403"/>
        <end position="836"/>
    </location>
</feature>
<dbReference type="Pfam" id="PF07715">
    <property type="entry name" value="Plug"/>
    <property type="match status" value="1"/>
</dbReference>
<feature type="domain" description="TonB-dependent receptor plug" evidence="7">
    <location>
        <begin position="132"/>
        <end position="236"/>
    </location>
</feature>
<feature type="signal peptide" evidence="5">
    <location>
        <begin position="1"/>
        <end position="25"/>
    </location>
</feature>
<gene>
    <name evidence="8" type="ORF">SAMN05444359_11826</name>
</gene>
<dbReference type="SUPFAM" id="SSF49464">
    <property type="entry name" value="Carboxypeptidase regulatory domain-like"/>
    <property type="match status" value="1"/>
</dbReference>
<dbReference type="Gene3D" id="2.170.130.10">
    <property type="entry name" value="TonB-dependent receptor, plug domain"/>
    <property type="match status" value="1"/>
</dbReference>
<dbReference type="AlphaFoldDB" id="A0A1H9JQJ1"/>